<evidence type="ECO:0000313" key="2">
    <source>
        <dbReference type="Proteomes" id="UP000053462"/>
    </source>
</evidence>
<dbReference type="Proteomes" id="UP000053462">
    <property type="component" value="Unassembled WGS sequence"/>
</dbReference>
<name>A0A100XWF8_9EURY</name>
<dbReference type="STRING" id="227598.APY94_10070"/>
<protein>
    <submittedName>
        <fullName evidence="1">Uncharacterized protein</fullName>
    </submittedName>
</protein>
<accession>A0A100XWF8</accession>
<organism evidence="1 2">
    <name type="scientific">Thermococcus celericrescens</name>
    <dbReference type="NCBI Taxonomy" id="227598"/>
    <lineage>
        <taxon>Archaea</taxon>
        <taxon>Methanobacteriati</taxon>
        <taxon>Methanobacteriota</taxon>
        <taxon>Thermococci</taxon>
        <taxon>Thermococcales</taxon>
        <taxon>Thermococcaceae</taxon>
        <taxon>Thermococcus</taxon>
    </lineage>
</organism>
<dbReference type="OrthoDB" id="87283at2157"/>
<gene>
    <name evidence="1" type="ORF">APY94_10070</name>
</gene>
<evidence type="ECO:0000313" key="1">
    <source>
        <dbReference type="EMBL" id="KUH32421.1"/>
    </source>
</evidence>
<dbReference type="AlphaFoldDB" id="A0A100XWF8"/>
<dbReference type="EMBL" id="LLYW01000035">
    <property type="protein sequence ID" value="KUH32421.1"/>
    <property type="molecule type" value="Genomic_DNA"/>
</dbReference>
<reference evidence="1 2" key="1">
    <citation type="submission" date="2015-10" db="EMBL/GenBank/DDBJ databases">
        <title>Draft genome sequence of Thermococcus celericrescens strain DSM 17994.</title>
        <authorList>
            <person name="Hong S.-J."/>
            <person name="Park C.-E."/>
            <person name="Shin J.-H."/>
        </authorList>
    </citation>
    <scope>NUCLEOTIDE SEQUENCE [LARGE SCALE GENOMIC DNA]</scope>
    <source>
        <strain evidence="1 2">DSM 17994</strain>
    </source>
</reference>
<proteinExistence type="predicted"/>
<keyword evidence="2" id="KW-1185">Reference proteome</keyword>
<comment type="caution">
    <text evidence="1">The sequence shown here is derived from an EMBL/GenBank/DDBJ whole genome shotgun (WGS) entry which is preliminary data.</text>
</comment>
<dbReference type="RefSeq" id="WP_058939502.1">
    <property type="nucleotide sequence ID" value="NZ_LLYW01000035.1"/>
</dbReference>
<sequence length="107" mass="12192">MIGEFRRHYGENLLGIALLGETWLVVSKEGDKAELLADAAEKWEGLDVIVVPANSLHNLHPEVFGDFRVLYDPEGMISRTLKRIVEMKGAYPTVWNLRLIDVMEVER</sequence>